<dbReference type="SUPFAM" id="SSF53167">
    <property type="entry name" value="Purine and uridine phosphorylases"/>
    <property type="match status" value="1"/>
</dbReference>
<dbReference type="InterPro" id="IPR036770">
    <property type="entry name" value="Ankyrin_rpt-contain_sf"/>
</dbReference>
<organism evidence="5 6">
    <name type="scientific">Microdochium trichocladiopsis</name>
    <dbReference type="NCBI Taxonomy" id="1682393"/>
    <lineage>
        <taxon>Eukaryota</taxon>
        <taxon>Fungi</taxon>
        <taxon>Dikarya</taxon>
        <taxon>Ascomycota</taxon>
        <taxon>Pezizomycotina</taxon>
        <taxon>Sordariomycetes</taxon>
        <taxon>Xylariomycetidae</taxon>
        <taxon>Xylariales</taxon>
        <taxon>Microdochiaceae</taxon>
        <taxon>Microdochium</taxon>
    </lineage>
</organism>
<dbReference type="Pfam" id="PF01048">
    <property type="entry name" value="PNP_UDP_1"/>
    <property type="match status" value="1"/>
</dbReference>
<dbReference type="InterPro" id="IPR002110">
    <property type="entry name" value="Ankyrin_rpt"/>
</dbReference>
<dbReference type="EMBL" id="JAGTJQ010000013">
    <property type="protein sequence ID" value="KAH7014113.1"/>
    <property type="molecule type" value="Genomic_DNA"/>
</dbReference>
<dbReference type="OrthoDB" id="1577640at2759"/>
<keyword evidence="1" id="KW-0677">Repeat</keyword>
<evidence type="ECO:0008006" key="7">
    <source>
        <dbReference type="Google" id="ProtNLM"/>
    </source>
</evidence>
<dbReference type="InterPro" id="IPR027417">
    <property type="entry name" value="P-loop_NTPase"/>
</dbReference>
<dbReference type="InterPro" id="IPR053137">
    <property type="entry name" value="NLR-like"/>
</dbReference>
<feature type="repeat" description="ANK" evidence="2">
    <location>
        <begin position="939"/>
        <end position="967"/>
    </location>
</feature>
<reference evidence="5" key="1">
    <citation type="journal article" date="2021" name="Nat. Commun.">
        <title>Genetic determinants of endophytism in the Arabidopsis root mycobiome.</title>
        <authorList>
            <person name="Mesny F."/>
            <person name="Miyauchi S."/>
            <person name="Thiergart T."/>
            <person name="Pickel B."/>
            <person name="Atanasova L."/>
            <person name="Karlsson M."/>
            <person name="Huettel B."/>
            <person name="Barry K.W."/>
            <person name="Haridas S."/>
            <person name="Chen C."/>
            <person name="Bauer D."/>
            <person name="Andreopoulos W."/>
            <person name="Pangilinan J."/>
            <person name="LaButti K."/>
            <person name="Riley R."/>
            <person name="Lipzen A."/>
            <person name="Clum A."/>
            <person name="Drula E."/>
            <person name="Henrissat B."/>
            <person name="Kohler A."/>
            <person name="Grigoriev I.V."/>
            <person name="Martin F.M."/>
            <person name="Hacquard S."/>
        </authorList>
    </citation>
    <scope>NUCLEOTIDE SEQUENCE</scope>
    <source>
        <strain evidence="5">MPI-CAGE-CH-0230</strain>
    </source>
</reference>
<sequence>MATANQADPATRHGQYSNDAYTVGWICAISTEYVAARALLDEIHDGPQHTAQHDSNSYTLGTIGRHNVVIAVLPDGEYGTNSAAVVARDMLHSFPNVRVGLMVGIGGGAPSSKHDVRLGDVVVSAPRNGHGGVMQYDFGKTIQDRAFQHTGFLAQPPMVLRTAEEGHNIPEAVDKALQRKPRLRKKYSRPDASTDRLYRSDTVHPIDANDAECEAVCGTASSALVTWKIRDDEGDELVVHYGLIASANQLMKDATLRDRLAQDKDVLCFEMEAAGLMNHFPCLVIRGVCDYSDTHKNKIWQGYAAMTAAAYARDLVKLLTPSRVEAEGRLADELFRVNEKLGSISSDVKELGSTIGVLNSHRQRDELSRWLAAPDVSSNYHKALQLRHPGSGRRLIESEAFQTWRDQESSAVLWLHGIPGCGKTVLATTVIEHLQVEEPSPLIVLYFYFDFSNVEKQQNRNALRSVVDQLYHRNEKAHAELEALYAACYAGKRQPDPQQLQETLAKMARACAETKIYIVLDALDECTTREELWPWLQELQSVSNVHVLATSRDELDIRSAISLLTVEQQRMSVHASLIEADIESYVRATIRDHSSFAIWAAQPDVQREIETTLVEKAGGMFRWVWCQIDALKRCRDRITLRKALASLPRTLDATYSRTLKSVPPEYIDHTVRILQFLTYSVRPILLDEVVDAIAVNLKAAAHGGRRFDPRDRMPVPAEVIGYCANLVTLVRRDDLVRYDGKTITVVEELQLAHFSVKDYLTSNRVVEFLGRAISKKRACTRLAEVCLSYLLELGPSTVAAKLVKDFPFARYAAKFWKVHARQGFPDCDTIAALAEELLTNPEKWLRCYLITNPSLQDTLPEEKPWHIGRALHYASYYGLARCVQNLINQGADVDGEGGYHGNALFAALAGGQEAIVRVLLDNGPDVNLPSAAFGRYGHALQAASARGQIRIVQMLLQAGADVNGRGDEHDTALTAASRHGHIEIIRILLDAGANVNAAEGRFYGTALIAASHEGHIETIGILLDAGAHVNAADSRFYGTALIAAAFNGQEEASLMLLRRGADIHMESKRFGNALVAASIRGHAEVVRMLIAQGADIDAPSGEYFSALLAALMHNHHEVTQVLLDAGCKVTPFVQRLFRSSPWLEQMNRRMKGLQSEEV</sequence>
<dbReference type="InterPro" id="IPR035994">
    <property type="entry name" value="Nucleoside_phosphorylase_sf"/>
</dbReference>
<comment type="caution">
    <text evidence="5">The sequence shown here is derived from an EMBL/GenBank/DDBJ whole genome shotgun (WGS) entry which is preliminary data.</text>
</comment>
<gene>
    <name evidence="5" type="ORF">B0I36DRAFT_425694</name>
</gene>
<name>A0A9P8XUQ8_9PEZI</name>
<dbReference type="Pfam" id="PF12796">
    <property type="entry name" value="Ank_2"/>
    <property type="match status" value="3"/>
</dbReference>
<accession>A0A9P8XUQ8</accession>
<dbReference type="PROSITE" id="PS50297">
    <property type="entry name" value="ANK_REP_REGION"/>
    <property type="match status" value="3"/>
</dbReference>
<dbReference type="AlphaFoldDB" id="A0A9P8XUQ8"/>
<dbReference type="SMART" id="SM00248">
    <property type="entry name" value="ANK"/>
    <property type="match status" value="8"/>
</dbReference>
<evidence type="ECO:0000256" key="1">
    <source>
        <dbReference type="ARBA" id="ARBA00022737"/>
    </source>
</evidence>
<evidence type="ECO:0000313" key="5">
    <source>
        <dbReference type="EMBL" id="KAH7014113.1"/>
    </source>
</evidence>
<feature type="repeat" description="ANK" evidence="2">
    <location>
        <begin position="968"/>
        <end position="1000"/>
    </location>
</feature>
<dbReference type="GO" id="GO:0009116">
    <property type="term" value="P:nucleoside metabolic process"/>
    <property type="evidence" value="ECO:0007669"/>
    <property type="project" value="InterPro"/>
</dbReference>
<dbReference type="Pfam" id="PF00023">
    <property type="entry name" value="Ank"/>
    <property type="match status" value="1"/>
</dbReference>
<dbReference type="Proteomes" id="UP000756346">
    <property type="component" value="Unassembled WGS sequence"/>
</dbReference>
<dbReference type="InterPro" id="IPR000845">
    <property type="entry name" value="Nucleoside_phosphorylase_d"/>
</dbReference>
<dbReference type="Gene3D" id="3.40.50.300">
    <property type="entry name" value="P-loop containing nucleotide triphosphate hydrolases"/>
    <property type="match status" value="1"/>
</dbReference>
<dbReference type="GO" id="GO:0003824">
    <property type="term" value="F:catalytic activity"/>
    <property type="evidence" value="ECO:0007669"/>
    <property type="project" value="InterPro"/>
</dbReference>
<dbReference type="GeneID" id="70191897"/>
<feature type="repeat" description="ANK" evidence="2">
    <location>
        <begin position="1069"/>
        <end position="1101"/>
    </location>
</feature>
<keyword evidence="6" id="KW-1185">Reference proteome</keyword>
<keyword evidence="2" id="KW-0040">ANK repeat</keyword>
<evidence type="ECO:0000259" key="3">
    <source>
        <dbReference type="Pfam" id="PF01048"/>
    </source>
</evidence>
<evidence type="ECO:0000259" key="4">
    <source>
        <dbReference type="Pfam" id="PF24883"/>
    </source>
</evidence>
<feature type="domain" description="Nucleoside phosphorylase" evidence="3">
    <location>
        <begin position="23"/>
        <end position="298"/>
    </location>
</feature>
<dbReference type="Pfam" id="PF24883">
    <property type="entry name" value="NPHP3_N"/>
    <property type="match status" value="1"/>
</dbReference>
<evidence type="ECO:0000313" key="6">
    <source>
        <dbReference type="Proteomes" id="UP000756346"/>
    </source>
</evidence>
<protein>
    <recommendedName>
        <fullName evidence="7">NACHT domain-containing protein</fullName>
    </recommendedName>
</protein>
<evidence type="ECO:0000256" key="2">
    <source>
        <dbReference type="PROSITE-ProRule" id="PRU00023"/>
    </source>
</evidence>
<dbReference type="PROSITE" id="PS50088">
    <property type="entry name" value="ANK_REPEAT"/>
    <property type="match status" value="4"/>
</dbReference>
<dbReference type="InterPro" id="IPR056884">
    <property type="entry name" value="NPHP3-like_N"/>
</dbReference>
<proteinExistence type="predicted"/>
<dbReference type="Gene3D" id="3.40.50.1580">
    <property type="entry name" value="Nucleoside phosphorylase domain"/>
    <property type="match status" value="1"/>
</dbReference>
<dbReference type="PANTHER" id="PTHR46082:SF11">
    <property type="entry name" value="AAA+ ATPASE DOMAIN-CONTAINING PROTEIN-RELATED"/>
    <property type="match status" value="1"/>
</dbReference>
<feature type="domain" description="Nephrocystin 3-like N-terminal" evidence="4">
    <location>
        <begin position="390"/>
        <end position="552"/>
    </location>
</feature>
<feature type="repeat" description="ANK" evidence="2">
    <location>
        <begin position="1005"/>
        <end position="1034"/>
    </location>
</feature>
<dbReference type="PANTHER" id="PTHR46082">
    <property type="entry name" value="ATP/GTP-BINDING PROTEIN-RELATED"/>
    <property type="match status" value="1"/>
</dbReference>
<dbReference type="SUPFAM" id="SSF48403">
    <property type="entry name" value="Ankyrin repeat"/>
    <property type="match status" value="1"/>
</dbReference>
<dbReference type="RefSeq" id="XP_046005080.1">
    <property type="nucleotide sequence ID" value="XM_046162351.1"/>
</dbReference>
<dbReference type="SUPFAM" id="SSF52540">
    <property type="entry name" value="P-loop containing nucleoside triphosphate hydrolases"/>
    <property type="match status" value="1"/>
</dbReference>
<dbReference type="Gene3D" id="1.25.40.20">
    <property type="entry name" value="Ankyrin repeat-containing domain"/>
    <property type="match status" value="2"/>
</dbReference>